<dbReference type="PANTHER" id="PTHR43601:SF3">
    <property type="entry name" value="THIOREDOXIN, MITOCHONDRIAL"/>
    <property type="match status" value="1"/>
</dbReference>
<evidence type="ECO:0000313" key="7">
    <source>
        <dbReference type="EMBL" id="KAK7494425.1"/>
    </source>
</evidence>
<evidence type="ECO:0000256" key="3">
    <source>
        <dbReference type="ARBA" id="ARBA00022982"/>
    </source>
</evidence>
<dbReference type="PANTHER" id="PTHR43601">
    <property type="entry name" value="THIOREDOXIN, MITOCHONDRIAL"/>
    <property type="match status" value="1"/>
</dbReference>
<protein>
    <recommendedName>
        <fullName evidence="6">Thioredoxin domain-containing protein</fullName>
    </recommendedName>
</protein>
<organism evidence="7 8">
    <name type="scientific">Batillaria attramentaria</name>
    <dbReference type="NCBI Taxonomy" id="370345"/>
    <lineage>
        <taxon>Eukaryota</taxon>
        <taxon>Metazoa</taxon>
        <taxon>Spiralia</taxon>
        <taxon>Lophotrochozoa</taxon>
        <taxon>Mollusca</taxon>
        <taxon>Gastropoda</taxon>
        <taxon>Caenogastropoda</taxon>
        <taxon>Sorbeoconcha</taxon>
        <taxon>Cerithioidea</taxon>
        <taxon>Batillariidae</taxon>
        <taxon>Batillaria</taxon>
    </lineage>
</organism>
<dbReference type="AlphaFoldDB" id="A0ABD0L5K0"/>
<evidence type="ECO:0000313" key="8">
    <source>
        <dbReference type="Proteomes" id="UP001519460"/>
    </source>
</evidence>
<evidence type="ECO:0000256" key="5">
    <source>
        <dbReference type="ARBA" id="ARBA00023284"/>
    </source>
</evidence>
<keyword evidence="3" id="KW-0249">Electron transport</keyword>
<name>A0ABD0L5K0_9CAEN</name>
<accession>A0ABD0L5K0</accession>
<keyword evidence="5" id="KW-0676">Redox-active center</keyword>
<feature type="domain" description="Thioredoxin" evidence="6">
    <location>
        <begin position="53"/>
        <end position="168"/>
    </location>
</feature>
<keyword evidence="4" id="KW-1015">Disulfide bond</keyword>
<evidence type="ECO:0000256" key="2">
    <source>
        <dbReference type="ARBA" id="ARBA00022448"/>
    </source>
</evidence>
<dbReference type="SUPFAM" id="SSF52833">
    <property type="entry name" value="Thioredoxin-like"/>
    <property type="match status" value="1"/>
</dbReference>
<sequence length="168" mass="18702">MASRQLLRRLSPLLRNTLLRNTHRLTPGLRCSRAYLPRHAVISQNLTARLSGARLQSTVAEAQIINIQDEEEFQKHVMDSAVPVIVDFHATWCGPCKLLGPRLETIVAGEQGKVVVAKVDIDENVELAMRYNVQSVPTVYGVKNGKIVSSFIGLKDDDEIKSFVRGLL</sequence>
<dbReference type="PROSITE" id="PS51352">
    <property type="entry name" value="THIOREDOXIN_2"/>
    <property type="match status" value="1"/>
</dbReference>
<dbReference type="InterPro" id="IPR036249">
    <property type="entry name" value="Thioredoxin-like_sf"/>
</dbReference>
<dbReference type="Gene3D" id="3.40.30.10">
    <property type="entry name" value="Glutaredoxin"/>
    <property type="match status" value="1"/>
</dbReference>
<evidence type="ECO:0000259" key="6">
    <source>
        <dbReference type="PROSITE" id="PS51352"/>
    </source>
</evidence>
<dbReference type="InterPro" id="IPR005746">
    <property type="entry name" value="Thioredoxin"/>
</dbReference>
<comment type="similarity">
    <text evidence="1">Belongs to the thioredoxin family.</text>
</comment>
<comment type="caution">
    <text evidence="7">The sequence shown here is derived from an EMBL/GenBank/DDBJ whole genome shotgun (WGS) entry which is preliminary data.</text>
</comment>
<evidence type="ECO:0000256" key="4">
    <source>
        <dbReference type="ARBA" id="ARBA00023157"/>
    </source>
</evidence>
<dbReference type="FunFam" id="3.40.30.10:FF:000001">
    <property type="entry name" value="Thioredoxin"/>
    <property type="match status" value="1"/>
</dbReference>
<dbReference type="EMBL" id="JACVVK020000083">
    <property type="protein sequence ID" value="KAK7494425.1"/>
    <property type="molecule type" value="Genomic_DNA"/>
</dbReference>
<dbReference type="CDD" id="cd02947">
    <property type="entry name" value="TRX_family"/>
    <property type="match status" value="1"/>
</dbReference>
<dbReference type="Pfam" id="PF00085">
    <property type="entry name" value="Thioredoxin"/>
    <property type="match status" value="1"/>
</dbReference>
<dbReference type="PRINTS" id="PR00421">
    <property type="entry name" value="THIOREDOXIN"/>
</dbReference>
<reference evidence="7 8" key="1">
    <citation type="journal article" date="2023" name="Sci. Data">
        <title>Genome assembly of the Korean intertidal mud-creeper Batillaria attramentaria.</title>
        <authorList>
            <person name="Patra A.K."/>
            <person name="Ho P.T."/>
            <person name="Jun S."/>
            <person name="Lee S.J."/>
            <person name="Kim Y."/>
            <person name="Won Y.J."/>
        </authorList>
    </citation>
    <scope>NUCLEOTIDE SEQUENCE [LARGE SCALE GENOMIC DNA]</scope>
    <source>
        <strain evidence="7">Wonlab-2016</strain>
    </source>
</reference>
<keyword evidence="8" id="KW-1185">Reference proteome</keyword>
<dbReference type="Proteomes" id="UP001519460">
    <property type="component" value="Unassembled WGS sequence"/>
</dbReference>
<dbReference type="NCBIfam" id="TIGR01068">
    <property type="entry name" value="thioredoxin"/>
    <property type="match status" value="1"/>
</dbReference>
<gene>
    <name evidence="7" type="ORF">BaRGS_00014317</name>
</gene>
<keyword evidence="2" id="KW-0813">Transport</keyword>
<dbReference type="InterPro" id="IPR017937">
    <property type="entry name" value="Thioredoxin_CS"/>
</dbReference>
<dbReference type="PROSITE" id="PS00194">
    <property type="entry name" value="THIOREDOXIN_1"/>
    <property type="match status" value="1"/>
</dbReference>
<proteinExistence type="inferred from homology"/>
<evidence type="ECO:0000256" key="1">
    <source>
        <dbReference type="ARBA" id="ARBA00008987"/>
    </source>
</evidence>
<dbReference type="InterPro" id="IPR013766">
    <property type="entry name" value="Thioredoxin_domain"/>
</dbReference>